<accession>A0ABX9TUS2</accession>
<feature type="domain" description="Beta-lactamase hydrolase-like protein phosphatase-like" evidence="2">
    <location>
        <begin position="29"/>
        <end position="133"/>
    </location>
</feature>
<dbReference type="InterPro" id="IPR005939">
    <property type="entry name" value="BLH_phosphatase-like"/>
</dbReference>
<dbReference type="Gene3D" id="3.90.190.10">
    <property type="entry name" value="Protein tyrosine phosphatase superfamily"/>
    <property type="match status" value="1"/>
</dbReference>
<evidence type="ECO:0000259" key="2">
    <source>
        <dbReference type="Pfam" id="PF04273"/>
    </source>
</evidence>
<feature type="signal peptide" evidence="1">
    <location>
        <begin position="1"/>
        <end position="22"/>
    </location>
</feature>
<protein>
    <recommendedName>
        <fullName evidence="2">Beta-lactamase hydrolase-like protein phosphatase-like domain-containing protein</fullName>
    </recommendedName>
</protein>
<name>A0ABX9TUS2_9GAMM</name>
<keyword evidence="1" id="KW-0732">Signal</keyword>
<feature type="chain" id="PRO_5047546578" description="Beta-lactamase hydrolase-like protein phosphatase-like domain-containing protein" evidence="1">
    <location>
        <begin position="23"/>
        <end position="139"/>
    </location>
</feature>
<organism evidence="3 4">
    <name type="scientific">Acinetobacter chengduensis</name>
    <dbReference type="NCBI Taxonomy" id="2420890"/>
    <lineage>
        <taxon>Bacteria</taxon>
        <taxon>Pseudomonadati</taxon>
        <taxon>Pseudomonadota</taxon>
        <taxon>Gammaproteobacteria</taxon>
        <taxon>Moraxellales</taxon>
        <taxon>Moraxellaceae</taxon>
        <taxon>Acinetobacter</taxon>
    </lineage>
</organism>
<dbReference type="Pfam" id="PF04273">
    <property type="entry name" value="BLH_phosphatase"/>
    <property type="match status" value="1"/>
</dbReference>
<dbReference type="RefSeq" id="WP_120375846.1">
    <property type="nucleotide sequence ID" value="NZ_RCHC01000011.1"/>
</dbReference>
<sequence>MIKSIYASVLCLCLGMVSPAFAEAPQSTALTSQVSVAGQMNLDKFSALLKQGFKSVIVNRPDQESGNVVSVSQLREMAEKSHVSVIYQPVESGKISQTDIQEFAKYYNELTKPILLVCRSGSRSASLFNQAKAQGLLND</sequence>
<evidence type="ECO:0000256" key="1">
    <source>
        <dbReference type="SAM" id="SignalP"/>
    </source>
</evidence>
<proteinExistence type="predicted"/>
<gene>
    <name evidence="3" type="ORF">D9K81_11310</name>
</gene>
<dbReference type="InterPro" id="IPR029021">
    <property type="entry name" value="Prot-tyrosine_phosphatase-like"/>
</dbReference>
<dbReference type="EMBL" id="RCHC01000011">
    <property type="protein sequence ID" value="RLL21057.1"/>
    <property type="molecule type" value="Genomic_DNA"/>
</dbReference>
<dbReference type="Proteomes" id="UP000280271">
    <property type="component" value="Unassembled WGS sequence"/>
</dbReference>
<keyword evidence="4" id="KW-1185">Reference proteome</keyword>
<reference evidence="3 4" key="1">
    <citation type="submission" date="2018-09" db="EMBL/GenBank/DDBJ databases">
        <title>The draft genome of Acinetobacter sp. strains.</title>
        <authorList>
            <person name="Qin J."/>
            <person name="Feng Y."/>
            <person name="Zong Z."/>
        </authorList>
    </citation>
    <scope>NUCLEOTIDE SEQUENCE [LARGE SCALE GENOMIC DNA]</scope>
    <source>
        <strain evidence="3 4">WCHAc060005</strain>
    </source>
</reference>
<comment type="caution">
    <text evidence="3">The sequence shown here is derived from an EMBL/GenBank/DDBJ whole genome shotgun (WGS) entry which is preliminary data.</text>
</comment>
<evidence type="ECO:0000313" key="3">
    <source>
        <dbReference type="EMBL" id="RLL21057.1"/>
    </source>
</evidence>
<evidence type="ECO:0000313" key="4">
    <source>
        <dbReference type="Proteomes" id="UP000280271"/>
    </source>
</evidence>